<evidence type="ECO:0000313" key="3">
    <source>
        <dbReference type="EMBL" id="TCC36490.1"/>
    </source>
</evidence>
<dbReference type="AlphaFoldDB" id="A0A4R0IUN3"/>
<dbReference type="EMBL" id="SJKC01000003">
    <property type="protein sequence ID" value="TCC36490.1"/>
    <property type="molecule type" value="Genomic_DNA"/>
</dbReference>
<comment type="caution">
    <text evidence="3">The sequence shown here is derived from an EMBL/GenBank/DDBJ whole genome shotgun (WGS) entry which is preliminary data.</text>
</comment>
<name>A0A4R0IUN3_9ACTN</name>
<keyword evidence="1" id="KW-0472">Membrane</keyword>
<dbReference type="Proteomes" id="UP000294225">
    <property type="component" value="Unassembled WGS sequence"/>
</dbReference>
<keyword evidence="1" id="KW-0812">Transmembrane</keyword>
<keyword evidence="1" id="KW-1133">Transmembrane helix</keyword>
<dbReference type="NCBIfam" id="NF042935">
    <property type="entry name" value="SCO6880_fam"/>
    <property type="match status" value="1"/>
</dbReference>
<proteinExistence type="predicted"/>
<dbReference type="RefSeq" id="WP_131498315.1">
    <property type="nucleotide sequence ID" value="NZ_SJKC01000003.1"/>
</dbReference>
<accession>A0A4R0IUN3</accession>
<feature type="transmembrane region" description="Helical" evidence="1">
    <location>
        <begin position="21"/>
        <end position="43"/>
    </location>
</feature>
<feature type="domain" description="Type VII secretion system protein EccE" evidence="2">
    <location>
        <begin position="223"/>
        <end position="333"/>
    </location>
</feature>
<reference evidence="3 4" key="1">
    <citation type="submission" date="2019-02" db="EMBL/GenBank/DDBJ databases">
        <title>Kribbella capetownensis sp. nov. and Kribbella speibonae sp. nov., isolated from soil.</title>
        <authorList>
            <person name="Curtis S.M."/>
            <person name="Norton I."/>
            <person name="Everest G.J."/>
            <person name="Meyers P.R."/>
        </authorList>
    </citation>
    <scope>NUCLEOTIDE SEQUENCE [LARGE SCALE GENOMIC DNA]</scope>
    <source>
        <strain evidence="3 4">YM55</strain>
    </source>
</reference>
<gene>
    <name evidence="3" type="ORF">E0H92_28090</name>
</gene>
<evidence type="ECO:0000256" key="1">
    <source>
        <dbReference type="SAM" id="Phobius"/>
    </source>
</evidence>
<evidence type="ECO:0000313" key="4">
    <source>
        <dbReference type="Proteomes" id="UP000294225"/>
    </source>
</evidence>
<sequence length="479" mass="51878">MTGPDALSTRFPRPEQHAVLLGLRPVQIALLLTAIGVVTLSFVAQTSGVARLGGLVTASACGTVAFARAEELPLYRWLILRAVHVWRSMRGQQSCRAQVLEPRRHGRLQLPGEGGTMRILTTASGVGVVHDPRRRRLIAVARIEGPAHLLQNADEQDRRVAAYGRLIAGLCQGNRIARAQILERTLPDPADELGEWANRRKLDQQTPAGAIYADLLAQAAPTAARHETLFSFAVNLDAVSREVRKHGGGLIGATAVLESEARAFQTSLAAAGVAGTWLGAGDIASSLRTAFDPVATRTVPNPETLFAADAGPLAVDATWDRLRTDSSLHRVYVITEWPRIRATPSFLSPLLLKPGIRRTFTLVLQPIPMAKALRDARRHQVERVSDRATRSRIGQLETEQDRQVDADVAQRERDLAAGHGDVRWLGLLVVSADNEEALDDACMEIEIAATQALLDLRRLVGQQLEGFIAAALPFGVGLG</sequence>
<dbReference type="Pfam" id="PF11203">
    <property type="entry name" value="EccE"/>
    <property type="match status" value="1"/>
</dbReference>
<organism evidence="3 4">
    <name type="scientific">Kribbella speibonae</name>
    <dbReference type="NCBI Taxonomy" id="1572660"/>
    <lineage>
        <taxon>Bacteria</taxon>
        <taxon>Bacillati</taxon>
        <taxon>Actinomycetota</taxon>
        <taxon>Actinomycetes</taxon>
        <taxon>Propionibacteriales</taxon>
        <taxon>Kribbellaceae</taxon>
        <taxon>Kribbella</taxon>
    </lineage>
</organism>
<dbReference type="InterPro" id="IPR049978">
    <property type="entry name" value="SCO6880-like"/>
</dbReference>
<evidence type="ECO:0000259" key="2">
    <source>
        <dbReference type="Pfam" id="PF11203"/>
    </source>
</evidence>
<dbReference type="InterPro" id="IPR050051">
    <property type="entry name" value="EccE_dom"/>
</dbReference>
<protein>
    <submittedName>
        <fullName evidence="3">PrgI family protein</fullName>
    </submittedName>
</protein>